<feature type="binding site" evidence="3">
    <location>
        <position position="179"/>
    </location>
    <ligand>
        <name>NAD(+)</name>
        <dbReference type="ChEBI" id="CHEBI:57540"/>
    </ligand>
</feature>
<dbReference type="InterPro" id="IPR016162">
    <property type="entry name" value="Ald_DH_N"/>
</dbReference>
<dbReference type="InterPro" id="IPR023510">
    <property type="entry name" value="MSDH_GmP_bac"/>
</dbReference>
<comment type="catalytic activity">
    <reaction evidence="3">
        <text>2-methyl-3-oxopropanoate + NAD(+) + CoA + H2O = propanoyl-CoA + hydrogencarbonate + NADH + H(+)</text>
        <dbReference type="Rhea" id="RHEA:20804"/>
        <dbReference type="ChEBI" id="CHEBI:15377"/>
        <dbReference type="ChEBI" id="CHEBI:15378"/>
        <dbReference type="ChEBI" id="CHEBI:17544"/>
        <dbReference type="ChEBI" id="CHEBI:57287"/>
        <dbReference type="ChEBI" id="CHEBI:57392"/>
        <dbReference type="ChEBI" id="CHEBI:57540"/>
        <dbReference type="ChEBI" id="CHEBI:57700"/>
        <dbReference type="ChEBI" id="CHEBI:57945"/>
        <dbReference type="EC" id="1.2.1.27"/>
    </reaction>
</comment>
<proteinExistence type="inferred from homology"/>
<dbReference type="PROSITE" id="PS00070">
    <property type="entry name" value="ALDEHYDE_DEHYDR_CYS"/>
    <property type="match status" value="1"/>
</dbReference>
<dbReference type="PANTHER" id="PTHR43866">
    <property type="entry name" value="MALONATE-SEMIALDEHYDE DEHYDROGENASE"/>
    <property type="match status" value="1"/>
</dbReference>
<dbReference type="Gene3D" id="3.40.309.10">
    <property type="entry name" value="Aldehyde Dehydrogenase, Chain A, domain 2"/>
    <property type="match status" value="1"/>
</dbReference>
<keyword evidence="2 3" id="KW-0520">NAD</keyword>
<gene>
    <name evidence="3" type="primary">iolA</name>
    <name evidence="5" type="ORF">AB3N04_10210</name>
</gene>
<dbReference type="GO" id="GO:0018478">
    <property type="term" value="F:malonate-semialdehyde dehydrogenase (acetylating) activity"/>
    <property type="evidence" value="ECO:0007669"/>
    <property type="project" value="UniProtKB-UniRule"/>
</dbReference>
<dbReference type="AlphaFoldDB" id="A0AB39BYX5"/>
<dbReference type="InterPro" id="IPR010061">
    <property type="entry name" value="MeMal-semiAld_DH"/>
</dbReference>
<protein>
    <recommendedName>
        <fullName evidence="3">Malonate-semialdehyde dehydrogenase</fullName>
        <shortName evidence="3">MSA dehydrogenase</shortName>
        <ecNumber evidence="3">1.2.1.27</ecNumber>
    </recommendedName>
    <alternativeName>
        <fullName evidence="3">Methylmalonate semialdehyde dehydrogenase</fullName>
        <shortName evidence="3">MMSA dehydrogenase</shortName>
        <shortName evidence="3">MSDH</shortName>
    </alternativeName>
</protein>
<comment type="catalytic activity">
    <reaction evidence="3">
        <text>3-oxopropanoate + NAD(+) + CoA + H2O = hydrogencarbonate + acetyl-CoA + NADH + H(+)</text>
        <dbReference type="Rhea" id="RHEA:76615"/>
        <dbReference type="ChEBI" id="CHEBI:15377"/>
        <dbReference type="ChEBI" id="CHEBI:15378"/>
        <dbReference type="ChEBI" id="CHEBI:17544"/>
        <dbReference type="ChEBI" id="CHEBI:33190"/>
        <dbReference type="ChEBI" id="CHEBI:57287"/>
        <dbReference type="ChEBI" id="CHEBI:57288"/>
        <dbReference type="ChEBI" id="CHEBI:57540"/>
        <dbReference type="ChEBI" id="CHEBI:57945"/>
        <dbReference type="EC" id="1.2.1.27"/>
    </reaction>
</comment>
<feature type="active site" description="Nucleophile" evidence="3">
    <location>
        <position position="287"/>
    </location>
</feature>
<name>A0AB39BYX5_9BACI</name>
<evidence type="ECO:0000256" key="1">
    <source>
        <dbReference type="ARBA" id="ARBA00023002"/>
    </source>
</evidence>
<dbReference type="GO" id="GO:0006574">
    <property type="term" value="P:L-valine catabolic process"/>
    <property type="evidence" value="ECO:0007669"/>
    <property type="project" value="TreeGrafter"/>
</dbReference>
<dbReference type="InterPro" id="IPR016163">
    <property type="entry name" value="Ald_DH_C"/>
</dbReference>
<keyword evidence="1 3" id="KW-0560">Oxidoreductase</keyword>
<dbReference type="RefSeq" id="WP_368505895.1">
    <property type="nucleotide sequence ID" value="NZ_CP162551.1"/>
</dbReference>
<dbReference type="Pfam" id="PF00171">
    <property type="entry name" value="Aldedh"/>
    <property type="match status" value="1"/>
</dbReference>
<dbReference type="EMBL" id="CP162551">
    <property type="protein sequence ID" value="XDI38634.1"/>
    <property type="molecule type" value="Genomic_DNA"/>
</dbReference>
<dbReference type="CDD" id="cd07085">
    <property type="entry name" value="ALDH_F6_MMSDH"/>
    <property type="match status" value="1"/>
</dbReference>
<comment type="caution">
    <text evidence="3">Lacks conserved residue(s) required for the propagation of feature annotation.</text>
</comment>
<accession>A0AB39BYX5</accession>
<dbReference type="NCBIfam" id="TIGR01722">
    <property type="entry name" value="MMSDH"/>
    <property type="match status" value="1"/>
</dbReference>
<dbReference type="Gene3D" id="3.40.605.10">
    <property type="entry name" value="Aldehyde Dehydrogenase, Chain A, domain 1"/>
    <property type="match status" value="1"/>
</dbReference>
<dbReference type="FunFam" id="3.40.309.10:FF:000002">
    <property type="entry name" value="Methylmalonate-semialdehyde dehydrogenase (Acylating)"/>
    <property type="match status" value="1"/>
</dbReference>
<dbReference type="FunFam" id="3.40.605.10:FF:000003">
    <property type="entry name" value="Methylmalonate-semialdehyde dehydrogenase [acylating]"/>
    <property type="match status" value="1"/>
</dbReference>
<feature type="binding site" evidence="3">
    <location>
        <position position="155"/>
    </location>
    <ligand>
        <name>NAD(+)</name>
        <dbReference type="ChEBI" id="CHEBI:57540"/>
    </ligand>
</feature>
<comment type="similarity">
    <text evidence="3">Belongs to the aldehyde dehydrogenase family. IolA subfamily.</text>
</comment>
<dbReference type="InterPro" id="IPR015590">
    <property type="entry name" value="Aldehyde_DH_dom"/>
</dbReference>
<dbReference type="InterPro" id="IPR016160">
    <property type="entry name" value="Ald_DH_CS_CYS"/>
</dbReference>
<evidence type="ECO:0000256" key="3">
    <source>
        <dbReference type="HAMAP-Rule" id="MF_01670"/>
    </source>
</evidence>
<dbReference type="EC" id="1.2.1.27" evidence="3"/>
<dbReference type="PANTHER" id="PTHR43866:SF4">
    <property type="entry name" value="MALONATE-SEMIALDEHYDE DEHYDROGENASE"/>
    <property type="match status" value="1"/>
</dbReference>
<feature type="binding site" evidence="3">
    <location>
        <position position="182"/>
    </location>
    <ligand>
        <name>NAD(+)</name>
        <dbReference type="ChEBI" id="CHEBI:57540"/>
    </ligand>
</feature>
<reference evidence="5" key="1">
    <citation type="submission" date="2024-07" db="EMBL/GenBank/DDBJ databases">
        <title>Identification and characteristics of an arsenic-resistant bacterial isolate, which belongs to a novel species.</title>
        <authorList>
            <person name="Juszczyk A."/>
            <person name="Kowalczyk A."/>
            <person name="Was K."/>
            <person name="Kosowicz W."/>
            <person name="Budzyn A."/>
            <person name="Latowski D."/>
        </authorList>
    </citation>
    <scope>NUCLEOTIDE SEQUENCE</scope>
    <source>
        <strain evidence="5">As8PL</strain>
    </source>
</reference>
<evidence type="ECO:0000259" key="4">
    <source>
        <dbReference type="Pfam" id="PF00171"/>
    </source>
</evidence>
<evidence type="ECO:0000256" key="2">
    <source>
        <dbReference type="ARBA" id="ARBA00023027"/>
    </source>
</evidence>
<organism evidence="5">
    <name type="scientific">Alkalihalophilus sp. As8PL</name>
    <dbReference type="NCBI Taxonomy" id="3237103"/>
    <lineage>
        <taxon>Bacteria</taxon>
        <taxon>Bacillati</taxon>
        <taxon>Bacillota</taxon>
        <taxon>Bacilli</taxon>
        <taxon>Bacillales</taxon>
        <taxon>Bacillaceae</taxon>
        <taxon>Alkalihalophilus</taxon>
    </lineage>
</organism>
<comment type="function">
    <text evidence="3">Catalyzes the oxidation of malonate semialdehyde (MSA) and methylmalonate semialdehyde (MMSA) into acetyl-CoA and propanoyl-CoA, respectively. Is involved in a myo-inositol catabolic pathway. Bicarbonate, and not CO2, is the end-product of the enzymatic reaction.</text>
</comment>
<feature type="binding site" evidence="3">
    <location>
        <position position="386"/>
    </location>
    <ligand>
        <name>NAD(+)</name>
        <dbReference type="ChEBI" id="CHEBI:57540"/>
    </ligand>
</feature>
<dbReference type="GO" id="GO:0006210">
    <property type="term" value="P:thymine catabolic process"/>
    <property type="evidence" value="ECO:0007669"/>
    <property type="project" value="TreeGrafter"/>
</dbReference>
<feature type="binding site" evidence="3">
    <location>
        <position position="183"/>
    </location>
    <ligand>
        <name>NAD(+)</name>
        <dbReference type="ChEBI" id="CHEBI:57540"/>
    </ligand>
</feature>
<dbReference type="SUPFAM" id="SSF53720">
    <property type="entry name" value="ALDH-like"/>
    <property type="match status" value="1"/>
</dbReference>
<feature type="domain" description="Aldehyde dehydrogenase" evidence="4">
    <location>
        <begin position="18"/>
        <end position="481"/>
    </location>
</feature>
<sequence>MAVLKKSTELKNYINGEWVASNGTETLEVPNPATGEVLASVPISTKEDVDQAVKAANEAFKKWKAVPVPKRARILFRYHSLLIERHEELAKLIVEENGKAFKEAYGEVQRGIECVEFASGAPTLIMGESLSGIAEEIDSEMFRYPLGVVGGITPFNFPMMVPLWMFPLAIACGNTFVLKPSERTPLLANKLVELFTQAGAPAGVLNIVHGAHDVVNGLLDHEDVKAISFVGSQPVAKYVYQRAAAEGKRVQALSGAKNHHIVMPDADMEKAAQHIISSTFGSAGQRCMACSAVVVVGDNDKFVNLLKQKADELTIGSGMDEDVLLTPVIRDSHREKVLGYIHKGVEEGASLIRDGRKEMDEIKQGTFLGPTIFDHVTPDMTIAKDEIFAPVLSLLRAEDLDGGLEYIRKSRYGNGATLYSKDAGAVRKFREEADAGMLGINVGVPATMAFFPFSGWKDSFYGDLHVNGKDGVNFFTRKKMITSRFDF</sequence>
<dbReference type="GO" id="GO:0019310">
    <property type="term" value="P:inositol catabolic process"/>
    <property type="evidence" value="ECO:0007669"/>
    <property type="project" value="UniProtKB-UniRule"/>
</dbReference>
<comment type="pathway">
    <text evidence="3">Polyol metabolism; myo-inositol degradation into acetyl-CoA; acetyl-CoA from myo-inositol: step 7/7.</text>
</comment>
<dbReference type="InterPro" id="IPR016161">
    <property type="entry name" value="Ald_DH/histidinol_DH"/>
</dbReference>
<evidence type="ECO:0000313" key="5">
    <source>
        <dbReference type="EMBL" id="XDI38634.1"/>
    </source>
</evidence>
<dbReference type="GO" id="GO:0004491">
    <property type="term" value="F:methylmalonate-semialdehyde dehydrogenase (acylating, NAD) activity"/>
    <property type="evidence" value="ECO:0007669"/>
    <property type="project" value="UniProtKB-UniRule"/>
</dbReference>
<dbReference type="HAMAP" id="MF_01670">
    <property type="entry name" value="IolA"/>
    <property type="match status" value="1"/>
</dbReference>
<comment type="subunit">
    <text evidence="3">Homotetramer.</text>
</comment>